<evidence type="ECO:0000256" key="2">
    <source>
        <dbReference type="ARBA" id="ARBA00022679"/>
    </source>
</evidence>
<dbReference type="Pfam" id="PF12906">
    <property type="entry name" value="RINGv"/>
    <property type="match status" value="1"/>
</dbReference>
<evidence type="ECO:0000256" key="4">
    <source>
        <dbReference type="ARBA" id="ARBA00022723"/>
    </source>
</evidence>
<reference evidence="11" key="1">
    <citation type="submission" date="2018-11" db="EMBL/GenBank/DDBJ databases">
        <authorList>
            <consortium name="Pathogen Informatics"/>
        </authorList>
    </citation>
    <scope>NUCLEOTIDE SEQUENCE</scope>
</reference>
<dbReference type="GO" id="GO:0016020">
    <property type="term" value="C:membrane"/>
    <property type="evidence" value="ECO:0007669"/>
    <property type="project" value="UniProtKB-SubCell"/>
</dbReference>
<dbReference type="InterPro" id="IPR011016">
    <property type="entry name" value="Znf_RING-CH"/>
</dbReference>
<protein>
    <recommendedName>
        <fullName evidence="10">RING-CH-type domain-containing protein</fullName>
    </recommendedName>
</protein>
<dbReference type="OrthoDB" id="264354at2759"/>
<accession>A0A3S5CPD3</accession>
<keyword evidence="12" id="KW-1185">Reference proteome</keyword>
<proteinExistence type="predicted"/>
<evidence type="ECO:0000256" key="7">
    <source>
        <dbReference type="ARBA" id="ARBA00022833"/>
    </source>
</evidence>
<dbReference type="PROSITE" id="PS51292">
    <property type="entry name" value="ZF_RING_CH"/>
    <property type="match status" value="1"/>
</dbReference>
<keyword evidence="8" id="KW-1133">Transmembrane helix</keyword>
<keyword evidence="3" id="KW-0812">Transmembrane</keyword>
<keyword evidence="9" id="KW-0472">Membrane</keyword>
<dbReference type="PANTHER" id="PTHR46065">
    <property type="entry name" value="E3 UBIQUITIN-PROTEIN LIGASE MARCH 2/3 FAMILY MEMBER"/>
    <property type="match status" value="1"/>
</dbReference>
<gene>
    <name evidence="11" type="ORF">PXEA_LOCUS18928</name>
</gene>
<dbReference type="Proteomes" id="UP000784294">
    <property type="component" value="Unassembled WGS sequence"/>
</dbReference>
<organism evidence="11 12">
    <name type="scientific">Protopolystoma xenopodis</name>
    <dbReference type="NCBI Taxonomy" id="117903"/>
    <lineage>
        <taxon>Eukaryota</taxon>
        <taxon>Metazoa</taxon>
        <taxon>Spiralia</taxon>
        <taxon>Lophotrochozoa</taxon>
        <taxon>Platyhelminthes</taxon>
        <taxon>Monogenea</taxon>
        <taxon>Polyopisthocotylea</taxon>
        <taxon>Polystomatidea</taxon>
        <taxon>Polystomatidae</taxon>
        <taxon>Protopolystoma</taxon>
    </lineage>
</organism>
<dbReference type="InterPro" id="IPR013083">
    <property type="entry name" value="Znf_RING/FYVE/PHD"/>
</dbReference>
<dbReference type="GO" id="GO:0008270">
    <property type="term" value="F:zinc ion binding"/>
    <property type="evidence" value="ECO:0007669"/>
    <property type="project" value="UniProtKB-KW"/>
</dbReference>
<dbReference type="EMBL" id="CAAALY010074260">
    <property type="protein sequence ID" value="VEL25488.1"/>
    <property type="molecule type" value="Genomic_DNA"/>
</dbReference>
<evidence type="ECO:0000256" key="1">
    <source>
        <dbReference type="ARBA" id="ARBA00004141"/>
    </source>
</evidence>
<keyword evidence="2" id="KW-0808">Transferase</keyword>
<feature type="domain" description="RING-CH-type" evidence="10">
    <location>
        <begin position="62"/>
        <end position="123"/>
    </location>
</feature>
<keyword evidence="5" id="KW-0863">Zinc-finger</keyword>
<evidence type="ECO:0000259" key="10">
    <source>
        <dbReference type="PROSITE" id="PS51292"/>
    </source>
</evidence>
<dbReference type="SUPFAM" id="SSF57850">
    <property type="entry name" value="RING/U-box"/>
    <property type="match status" value="1"/>
</dbReference>
<keyword evidence="4" id="KW-0479">Metal-binding</keyword>
<dbReference type="SMART" id="SM00744">
    <property type="entry name" value="RINGv"/>
    <property type="match status" value="1"/>
</dbReference>
<evidence type="ECO:0000313" key="11">
    <source>
        <dbReference type="EMBL" id="VEL25488.1"/>
    </source>
</evidence>
<evidence type="ECO:0000256" key="8">
    <source>
        <dbReference type="ARBA" id="ARBA00022989"/>
    </source>
</evidence>
<comment type="caution">
    <text evidence="11">The sequence shown here is derived from an EMBL/GenBank/DDBJ whole genome shotgun (WGS) entry which is preliminary data.</text>
</comment>
<evidence type="ECO:0000313" key="12">
    <source>
        <dbReference type="Proteomes" id="UP000784294"/>
    </source>
</evidence>
<dbReference type="Gene3D" id="3.30.40.10">
    <property type="entry name" value="Zinc/RING finger domain, C3HC4 (zinc finger)"/>
    <property type="match status" value="1"/>
</dbReference>
<name>A0A3S5CPD3_9PLAT</name>
<keyword evidence="7" id="KW-0862">Zinc</keyword>
<comment type="subcellular location">
    <subcellularLocation>
        <location evidence="1">Membrane</location>
        <topology evidence="1">Multi-pass membrane protein</topology>
    </subcellularLocation>
</comment>
<evidence type="ECO:0000256" key="9">
    <source>
        <dbReference type="ARBA" id="ARBA00023136"/>
    </source>
</evidence>
<evidence type="ECO:0000256" key="3">
    <source>
        <dbReference type="ARBA" id="ARBA00022692"/>
    </source>
</evidence>
<evidence type="ECO:0000256" key="6">
    <source>
        <dbReference type="ARBA" id="ARBA00022786"/>
    </source>
</evidence>
<keyword evidence="6" id="KW-0833">Ubl conjugation pathway</keyword>
<dbReference type="GO" id="GO:0016740">
    <property type="term" value="F:transferase activity"/>
    <property type="evidence" value="ECO:0007669"/>
    <property type="project" value="UniProtKB-KW"/>
</dbReference>
<dbReference type="AlphaFoldDB" id="A0A3S5CPD3"/>
<evidence type="ECO:0000256" key="5">
    <source>
        <dbReference type="ARBA" id="ARBA00022771"/>
    </source>
</evidence>
<sequence>MHTCALFSTGTHAHRRTLSSRVTASNETSTRDCAARACEAASYDNPRLDLGCSNPAGLCQPPLGFETASDRAPRLGSSDDDMLIAPCLCDGTLKYVHERCLQKWIAASDLRVCEICQFPFVMRISPRPLLRCVGAVLVDHHFWLA</sequence>
<dbReference type="PANTHER" id="PTHR46065:SF3">
    <property type="entry name" value="FI20425P1"/>
    <property type="match status" value="1"/>
</dbReference>